<name>A0A0J1GUR7_9GAMM</name>
<dbReference type="AlphaFoldDB" id="A0A0J1GUR7"/>
<organism evidence="1 2">
    <name type="scientific">Photobacterium aquae</name>
    <dbReference type="NCBI Taxonomy" id="1195763"/>
    <lineage>
        <taxon>Bacteria</taxon>
        <taxon>Pseudomonadati</taxon>
        <taxon>Pseudomonadota</taxon>
        <taxon>Gammaproteobacteria</taxon>
        <taxon>Vibrionales</taxon>
        <taxon>Vibrionaceae</taxon>
        <taxon>Photobacterium</taxon>
    </lineage>
</organism>
<reference evidence="1 2" key="1">
    <citation type="submission" date="2015-05" db="EMBL/GenBank/DDBJ databases">
        <title>Photobacterium galathea sp. nov.</title>
        <authorList>
            <person name="Machado H."/>
            <person name="Gram L."/>
        </authorList>
    </citation>
    <scope>NUCLEOTIDE SEQUENCE [LARGE SCALE GENOMIC DNA]</scope>
    <source>
        <strain evidence="1 2">CGMCC 1.12159</strain>
    </source>
</reference>
<dbReference type="EMBL" id="LDOT01000034">
    <property type="protein sequence ID" value="KLV03411.1"/>
    <property type="molecule type" value="Genomic_DNA"/>
</dbReference>
<dbReference type="PATRIC" id="fig|1195763.3.peg.4290"/>
<evidence type="ECO:0008006" key="3">
    <source>
        <dbReference type="Google" id="ProtNLM"/>
    </source>
</evidence>
<evidence type="ECO:0000313" key="1">
    <source>
        <dbReference type="EMBL" id="KLV03411.1"/>
    </source>
</evidence>
<gene>
    <name evidence="1" type="ORF">ABT56_20040</name>
</gene>
<dbReference type="STRING" id="1195763.ABT56_20040"/>
<evidence type="ECO:0000313" key="2">
    <source>
        <dbReference type="Proteomes" id="UP000036097"/>
    </source>
</evidence>
<accession>A0A0J1GUR7</accession>
<protein>
    <recommendedName>
        <fullName evidence="3">Transcriptional regulator</fullName>
    </recommendedName>
</protein>
<dbReference type="OrthoDB" id="5916324at2"/>
<comment type="caution">
    <text evidence="1">The sequence shown here is derived from an EMBL/GenBank/DDBJ whole genome shotgun (WGS) entry which is preliminary data.</text>
</comment>
<dbReference type="Proteomes" id="UP000036097">
    <property type="component" value="Unassembled WGS sequence"/>
</dbReference>
<sequence>MITIECWLTQVQECYAKAAADNNESHVDALRQIINHAPSSLFGNIESEPHREAIAYWFDVCQRLSCYFRHSGEWDLSYNYLQFAYSKLQAIVSDPLQDPAIKRWGIKKLDRMIVNMLEFCQHQPDPHWQTESESLIELHVRFMQGQQHKNLAYETAPVQQR</sequence>
<dbReference type="RefSeq" id="WP_047880680.1">
    <property type="nucleotide sequence ID" value="NZ_LDOT01000034.1"/>
</dbReference>
<proteinExistence type="predicted"/>
<keyword evidence="2" id="KW-1185">Reference proteome</keyword>